<proteinExistence type="predicted"/>
<dbReference type="AlphaFoldDB" id="A0A3L8DIS8"/>
<sequence length="310" mass="35840">MNEYMSDYVDHLKSLIPAKHDPETDPVLCVDKWDLLDEVRQMLTASFKAAISQKQTRLTKMETNDIARPIEDRMGILYKKINKAESKVNDVIALAICYSNMSIVRSRHETKKKLLLRKSYLKKSLELLNRKELDRRAILIVLRASLQLECVYHKLNEPEKCYSLLHKALALCHKYTKYGEKFPAPIIILCVSLDGEPFEFYPNSMSSFVTLYEKLVKPVGEIFKIDLITCSLHSLAKVVHKFLMRQSIMVMANPEGRKVLIWVRAVNELSICFSHYCAPRVHLNKVRNCLAAAQYVLELYEKVTKETSNN</sequence>
<name>A0A3L8DIS8_OOCBI</name>
<evidence type="ECO:0000313" key="1">
    <source>
        <dbReference type="EMBL" id="RLU20226.1"/>
    </source>
</evidence>
<evidence type="ECO:0000313" key="2">
    <source>
        <dbReference type="Proteomes" id="UP000279307"/>
    </source>
</evidence>
<dbReference type="EMBL" id="QOIP01000007">
    <property type="protein sequence ID" value="RLU20226.1"/>
    <property type="molecule type" value="Genomic_DNA"/>
</dbReference>
<organism evidence="1 2">
    <name type="scientific">Ooceraea biroi</name>
    <name type="common">Clonal raider ant</name>
    <name type="synonym">Cerapachys biroi</name>
    <dbReference type="NCBI Taxonomy" id="2015173"/>
    <lineage>
        <taxon>Eukaryota</taxon>
        <taxon>Metazoa</taxon>
        <taxon>Ecdysozoa</taxon>
        <taxon>Arthropoda</taxon>
        <taxon>Hexapoda</taxon>
        <taxon>Insecta</taxon>
        <taxon>Pterygota</taxon>
        <taxon>Neoptera</taxon>
        <taxon>Endopterygota</taxon>
        <taxon>Hymenoptera</taxon>
        <taxon>Apocrita</taxon>
        <taxon>Aculeata</taxon>
        <taxon>Formicoidea</taxon>
        <taxon>Formicidae</taxon>
        <taxon>Dorylinae</taxon>
        <taxon>Ooceraea</taxon>
    </lineage>
</organism>
<reference evidence="1 2" key="1">
    <citation type="journal article" date="2018" name="Genome Res.">
        <title>The genomic architecture and molecular evolution of ant odorant receptors.</title>
        <authorList>
            <person name="McKenzie S.K."/>
            <person name="Kronauer D.J.C."/>
        </authorList>
    </citation>
    <scope>NUCLEOTIDE SEQUENCE [LARGE SCALE GENOMIC DNA]</scope>
    <source>
        <strain evidence="1">Clonal line C1</strain>
    </source>
</reference>
<protein>
    <submittedName>
        <fullName evidence="1">Uncharacterized protein</fullName>
    </submittedName>
</protein>
<accession>A0A3L8DIS8</accession>
<gene>
    <name evidence="1" type="ORF">DMN91_006833</name>
</gene>
<comment type="caution">
    <text evidence="1">The sequence shown here is derived from an EMBL/GenBank/DDBJ whole genome shotgun (WGS) entry which is preliminary data.</text>
</comment>
<dbReference type="Proteomes" id="UP000279307">
    <property type="component" value="Chromosome 7"/>
</dbReference>
<dbReference type="OrthoDB" id="7554052at2759"/>